<dbReference type="InterPro" id="IPR036691">
    <property type="entry name" value="Endo/exonu/phosph_ase_sf"/>
</dbReference>
<feature type="compositionally biased region" description="Basic and acidic residues" evidence="1">
    <location>
        <begin position="213"/>
        <end position="224"/>
    </location>
</feature>
<keyword evidence="3" id="KW-0378">Hydrolase</keyword>
<organism evidence="3 4">
    <name type="scientific">Terrabacter terrae</name>
    <dbReference type="NCBI Taxonomy" id="318434"/>
    <lineage>
        <taxon>Bacteria</taxon>
        <taxon>Bacillati</taxon>
        <taxon>Actinomycetota</taxon>
        <taxon>Actinomycetes</taxon>
        <taxon>Micrococcales</taxon>
        <taxon>Intrasporangiaceae</taxon>
        <taxon>Terrabacter</taxon>
    </lineage>
</organism>
<comment type="caution">
    <text evidence="3">The sequence shown here is derived from an EMBL/GenBank/DDBJ whole genome shotgun (WGS) entry which is preliminary data.</text>
</comment>
<sequence>MGEARALHTLRVMSYNLHDLRDDRAAAIHNVRAVDPDVLCLQEVPRRLTTEIRLPPFARACGMVWHRRRLGTGGTAVLTSPRLVVHGVATGRLPVRFPDRTRGYAAATVSLPGSGPWAAPVTVVSVHLSLRAVERAAHAAVVLQSLGERAVVAGDLNEGPGGTAYDLVAARYPAVSAGQPTFPAQRPTAPLDAVFAERDLRVVPSAPVTVEERDLRAGSDHRPVWVDLDVSPTSAPTEQSRPAPD</sequence>
<dbReference type="EMBL" id="BAAANB010000021">
    <property type="protein sequence ID" value="GAA2038765.1"/>
    <property type="molecule type" value="Genomic_DNA"/>
</dbReference>
<dbReference type="Gene3D" id="3.60.10.10">
    <property type="entry name" value="Endonuclease/exonuclease/phosphatase"/>
    <property type="match status" value="1"/>
</dbReference>
<dbReference type="PANTHER" id="PTHR14859">
    <property type="entry name" value="CALCOFLUOR WHITE HYPERSENSITIVE PROTEIN PRECURSOR"/>
    <property type="match status" value="1"/>
</dbReference>
<reference evidence="3 4" key="1">
    <citation type="journal article" date="2019" name="Int. J. Syst. Evol. Microbiol.">
        <title>The Global Catalogue of Microorganisms (GCM) 10K type strain sequencing project: providing services to taxonomists for standard genome sequencing and annotation.</title>
        <authorList>
            <consortium name="The Broad Institute Genomics Platform"/>
            <consortium name="The Broad Institute Genome Sequencing Center for Infectious Disease"/>
            <person name="Wu L."/>
            <person name="Ma J."/>
        </authorList>
    </citation>
    <scope>NUCLEOTIDE SEQUENCE [LARGE SCALE GENOMIC DNA]</scope>
    <source>
        <strain evidence="3 4">JCM 14283</strain>
    </source>
</reference>
<dbReference type="GO" id="GO:0004519">
    <property type="term" value="F:endonuclease activity"/>
    <property type="evidence" value="ECO:0007669"/>
    <property type="project" value="UniProtKB-KW"/>
</dbReference>
<name>A0ABN2UJ77_9MICO</name>
<keyword evidence="4" id="KW-1185">Reference proteome</keyword>
<accession>A0ABN2UJ77</accession>
<gene>
    <name evidence="3" type="ORF">GCM10009740_34030</name>
</gene>
<keyword evidence="3" id="KW-0540">Nuclease</keyword>
<dbReference type="Proteomes" id="UP001501285">
    <property type="component" value="Unassembled WGS sequence"/>
</dbReference>
<evidence type="ECO:0000259" key="2">
    <source>
        <dbReference type="Pfam" id="PF03372"/>
    </source>
</evidence>
<evidence type="ECO:0000313" key="4">
    <source>
        <dbReference type="Proteomes" id="UP001501285"/>
    </source>
</evidence>
<evidence type="ECO:0000313" key="3">
    <source>
        <dbReference type="EMBL" id="GAA2038765.1"/>
    </source>
</evidence>
<dbReference type="Pfam" id="PF03372">
    <property type="entry name" value="Exo_endo_phos"/>
    <property type="match status" value="1"/>
</dbReference>
<keyword evidence="3" id="KW-0255">Endonuclease</keyword>
<dbReference type="PANTHER" id="PTHR14859:SF15">
    <property type="entry name" value="ENDONUCLEASE_EXONUCLEASE_PHOSPHATASE DOMAIN-CONTAINING PROTEIN"/>
    <property type="match status" value="1"/>
</dbReference>
<protein>
    <submittedName>
        <fullName evidence="3">Endonuclease/exonuclease/phosphatase family protein</fullName>
    </submittedName>
</protein>
<dbReference type="SUPFAM" id="SSF56219">
    <property type="entry name" value="DNase I-like"/>
    <property type="match status" value="1"/>
</dbReference>
<feature type="compositionally biased region" description="Polar residues" evidence="1">
    <location>
        <begin position="231"/>
        <end position="245"/>
    </location>
</feature>
<dbReference type="InterPro" id="IPR005135">
    <property type="entry name" value="Endo/exonuclease/phosphatase"/>
</dbReference>
<evidence type="ECO:0000256" key="1">
    <source>
        <dbReference type="SAM" id="MobiDB-lite"/>
    </source>
</evidence>
<feature type="region of interest" description="Disordered" evidence="1">
    <location>
        <begin position="213"/>
        <end position="245"/>
    </location>
</feature>
<proteinExistence type="predicted"/>
<dbReference type="InterPro" id="IPR051916">
    <property type="entry name" value="GPI-anchor_lipid_remodeler"/>
</dbReference>
<feature type="domain" description="Endonuclease/exonuclease/phosphatase" evidence="2">
    <location>
        <begin position="13"/>
        <end position="221"/>
    </location>
</feature>